<dbReference type="HOGENOM" id="CLU_000445_70_49_0"/>
<gene>
    <name evidence="5" type="ordered locus">Deipr_0801</name>
</gene>
<protein>
    <submittedName>
        <fullName evidence="5">Diguanylate cyclase/phosphodiesterase</fullName>
    </submittedName>
</protein>
<reference evidence="6" key="1">
    <citation type="submission" date="2011-02" db="EMBL/GenBank/DDBJ databases">
        <title>The complete sequence of chromosome of Deinococcus proteolyticus DSM 20540.</title>
        <authorList>
            <consortium name="US DOE Joint Genome Institute (JGI-PGF)"/>
            <person name="Lucas S."/>
            <person name="Copeland A."/>
            <person name="Lapidus A."/>
            <person name="Bruce D."/>
            <person name="Goodwin L."/>
            <person name="Pitluck S."/>
            <person name="Kyrpides N."/>
            <person name="Mavromatis K."/>
            <person name="Pagani I."/>
            <person name="Ivanova N."/>
            <person name="Ovchinnikova G."/>
            <person name="Zeytun A."/>
            <person name="Detter J.C."/>
            <person name="Han C."/>
            <person name="Land M."/>
            <person name="Hauser L."/>
            <person name="Markowitz V."/>
            <person name="Cheng J.-F."/>
            <person name="Hugenholtz P."/>
            <person name="Woyke T."/>
            <person name="Wu D."/>
            <person name="Pukall R."/>
            <person name="Steenblock K."/>
            <person name="Brambilla E."/>
            <person name="Klenk H.-P."/>
            <person name="Eisen J.A."/>
        </authorList>
    </citation>
    <scope>NUCLEOTIDE SEQUENCE [LARGE SCALE GENOMIC DNA]</scope>
    <source>
        <strain evidence="6">ATCC 35074 / DSM 20540 / JCM 6276 / NBRC 101906 / NCIMB 13154 / VKM Ac-1939 / CCM 2703 / MRP</strain>
    </source>
</reference>
<evidence type="ECO:0000313" key="5">
    <source>
        <dbReference type="EMBL" id="ADY25957.1"/>
    </source>
</evidence>
<feature type="region of interest" description="Disordered" evidence="1">
    <location>
        <begin position="1"/>
        <end position="26"/>
    </location>
</feature>
<feature type="transmembrane region" description="Helical" evidence="2">
    <location>
        <begin position="157"/>
        <end position="176"/>
    </location>
</feature>
<keyword evidence="2" id="KW-1133">Transmembrane helix</keyword>
<keyword evidence="6" id="KW-1185">Reference proteome</keyword>
<dbReference type="InterPro" id="IPR052155">
    <property type="entry name" value="Biofilm_reg_signaling"/>
</dbReference>
<evidence type="ECO:0000256" key="1">
    <source>
        <dbReference type="SAM" id="MobiDB-lite"/>
    </source>
</evidence>
<dbReference type="InterPro" id="IPR035919">
    <property type="entry name" value="EAL_sf"/>
</dbReference>
<feature type="transmembrane region" description="Helical" evidence="2">
    <location>
        <begin position="188"/>
        <end position="205"/>
    </location>
</feature>
<dbReference type="InterPro" id="IPR029787">
    <property type="entry name" value="Nucleotide_cyclase"/>
</dbReference>
<dbReference type="PROSITE" id="PS50883">
    <property type="entry name" value="EAL"/>
    <property type="match status" value="1"/>
</dbReference>
<organism evidence="5 6">
    <name type="scientific">Deinococcus proteolyticus (strain ATCC 35074 / DSM 20540 / JCM 6276 / NBRC 101906 / NCIMB 13154 / VKM Ac-1939 / CCM 2703 / MRP)</name>
    <dbReference type="NCBI Taxonomy" id="693977"/>
    <lineage>
        <taxon>Bacteria</taxon>
        <taxon>Thermotogati</taxon>
        <taxon>Deinococcota</taxon>
        <taxon>Deinococci</taxon>
        <taxon>Deinococcales</taxon>
        <taxon>Deinococcaceae</taxon>
        <taxon>Deinococcus</taxon>
    </lineage>
</organism>
<accession>F0RM37</accession>
<dbReference type="SMART" id="SM00267">
    <property type="entry name" value="GGDEF"/>
    <property type="match status" value="1"/>
</dbReference>
<feature type="compositionally biased region" description="Polar residues" evidence="1">
    <location>
        <begin position="1"/>
        <end position="12"/>
    </location>
</feature>
<dbReference type="PANTHER" id="PTHR44757:SF2">
    <property type="entry name" value="BIOFILM ARCHITECTURE MAINTENANCE PROTEIN MBAA"/>
    <property type="match status" value="1"/>
</dbReference>
<dbReference type="PROSITE" id="PS50887">
    <property type="entry name" value="GGDEF"/>
    <property type="match status" value="1"/>
</dbReference>
<dbReference type="SUPFAM" id="SSF141868">
    <property type="entry name" value="EAL domain-like"/>
    <property type="match status" value="1"/>
</dbReference>
<dbReference type="RefSeq" id="WP_013614566.1">
    <property type="nucleotide sequence ID" value="NC_015161.1"/>
</dbReference>
<dbReference type="Pfam" id="PF00990">
    <property type="entry name" value="GGDEF"/>
    <property type="match status" value="1"/>
</dbReference>
<dbReference type="AlphaFoldDB" id="F0RM37"/>
<proteinExistence type="predicted"/>
<feature type="transmembrane region" description="Helical" evidence="2">
    <location>
        <begin position="95"/>
        <end position="117"/>
    </location>
</feature>
<dbReference type="CDD" id="cd01949">
    <property type="entry name" value="GGDEF"/>
    <property type="match status" value="1"/>
</dbReference>
<dbReference type="PANTHER" id="PTHR44757">
    <property type="entry name" value="DIGUANYLATE CYCLASE DGCP"/>
    <property type="match status" value="1"/>
</dbReference>
<dbReference type="KEGG" id="dpt:Deipr_0801"/>
<name>F0RM37_DEIPM</name>
<dbReference type="Proteomes" id="UP000007718">
    <property type="component" value="Chromosome"/>
</dbReference>
<dbReference type="STRING" id="693977.Deipr_0801"/>
<dbReference type="eggNOG" id="COG5001">
    <property type="taxonomic scope" value="Bacteria"/>
</dbReference>
<feature type="transmembrane region" description="Helical" evidence="2">
    <location>
        <begin position="132"/>
        <end position="150"/>
    </location>
</feature>
<dbReference type="CDD" id="cd01948">
    <property type="entry name" value="EAL"/>
    <property type="match status" value="1"/>
</dbReference>
<dbReference type="InterPro" id="IPR000160">
    <property type="entry name" value="GGDEF_dom"/>
</dbReference>
<evidence type="ECO:0000259" key="4">
    <source>
        <dbReference type="PROSITE" id="PS50887"/>
    </source>
</evidence>
<evidence type="ECO:0000256" key="2">
    <source>
        <dbReference type="SAM" id="Phobius"/>
    </source>
</evidence>
<feature type="domain" description="EAL" evidence="3">
    <location>
        <begin position="391"/>
        <end position="644"/>
    </location>
</feature>
<feature type="transmembrane region" description="Helical" evidence="2">
    <location>
        <begin position="66"/>
        <end position="83"/>
    </location>
</feature>
<dbReference type="Gene3D" id="3.30.70.270">
    <property type="match status" value="1"/>
</dbReference>
<feature type="domain" description="GGDEF" evidence="4">
    <location>
        <begin position="253"/>
        <end position="382"/>
    </location>
</feature>
<dbReference type="Pfam" id="PF00563">
    <property type="entry name" value="EAL"/>
    <property type="match status" value="1"/>
</dbReference>
<dbReference type="SMART" id="SM00052">
    <property type="entry name" value="EAL"/>
    <property type="match status" value="1"/>
</dbReference>
<dbReference type="Gene3D" id="3.20.20.450">
    <property type="entry name" value="EAL domain"/>
    <property type="match status" value="1"/>
</dbReference>
<evidence type="ECO:0000259" key="3">
    <source>
        <dbReference type="PROSITE" id="PS50883"/>
    </source>
</evidence>
<dbReference type="InterPro" id="IPR043128">
    <property type="entry name" value="Rev_trsase/Diguanyl_cyclase"/>
</dbReference>
<dbReference type="OrthoDB" id="67308at2"/>
<dbReference type="SUPFAM" id="SSF55073">
    <property type="entry name" value="Nucleotide cyclase"/>
    <property type="match status" value="1"/>
</dbReference>
<sequence length="654" mass="71691">MYESDPSATLPDTTPPALGVEPEPGSPELMRGWSKLVIQGAMIVLLASVLSLIWSTGDQWDQTVDLPMYGVLIAALVAAMLTLTSRWAQVTLVPLTSWLLLGAVVWLMTKLVLLLTLNTNPQVLLREINESLIWLPTLLGWSLLVSANSYTKPTWPGAVVTLLTLTSVLGGAYWSYHVGVTPEMTASLSQLLLASLLAYLGMQYFTERMHQLRFHEGERKVLSRMAYHDLLTSLPNRRSLEDELARLTAPSSPAFALLFIDVDSFKVVNDTMGHDQGDRLLQLVSESLSAAAPAQAFRLSGDEFVMVLPQAGGEQASELARQLQHDIAERSDRELGLNISLSIGISCFPDDGAAAHELLRHADSAMYAVKREGRGQIKPYQPEQDQATERFQHIAQAIGQGHAPQQDGFYLLYQPIYDLRTGRIVKAEALLRWTHAELGQLSPAEFVPVAEQIGQMPRLGLWVLEEACHEACRWPAGLRVSVNVSAYQLTRADFAAQVRDILARSGLSSAALEIELTETAQLYTDERVEQNLAALDELGVALSIDDFGAGYANLTRLRSLQLSGIKLDRSLTEHLPSGDEFSHLITEAVSALAYHYSLDLTAEGLETQEHVEVVYEMGCSLGQGFALAPPLTAPELHAMFAQPPRRVAAAALKS</sequence>
<keyword evidence="2" id="KW-0472">Membrane</keyword>
<keyword evidence="2" id="KW-0812">Transmembrane</keyword>
<dbReference type="NCBIfam" id="TIGR00254">
    <property type="entry name" value="GGDEF"/>
    <property type="match status" value="1"/>
</dbReference>
<dbReference type="InterPro" id="IPR001633">
    <property type="entry name" value="EAL_dom"/>
</dbReference>
<evidence type="ECO:0000313" key="6">
    <source>
        <dbReference type="Proteomes" id="UP000007718"/>
    </source>
</evidence>
<dbReference type="EMBL" id="CP002536">
    <property type="protein sequence ID" value="ADY25957.1"/>
    <property type="molecule type" value="Genomic_DNA"/>
</dbReference>
<reference evidence="5 6" key="2">
    <citation type="journal article" date="2012" name="Stand. Genomic Sci.">
        <title>Complete genome sequence of the orange-red pigmented, radioresistant Deinococcus proteolyticus type strain (MRP(T)).</title>
        <authorList>
            <person name="Copeland A."/>
            <person name="Zeytun A."/>
            <person name="Yassawong M."/>
            <person name="Nolan M."/>
            <person name="Lucas S."/>
            <person name="Hammon N."/>
            <person name="Deshpande S."/>
            <person name="Cheng J.F."/>
            <person name="Han C."/>
            <person name="Tapia R."/>
            <person name="Goodwin L.A."/>
            <person name="Pitluck S."/>
            <person name="Mavromatis K."/>
            <person name="Liolios K."/>
            <person name="Pagani I."/>
            <person name="Ivanova N."/>
            <person name="Mikhailova N."/>
            <person name="Pati A."/>
            <person name="Chen A."/>
            <person name="Palaniappan K."/>
            <person name="Land M."/>
            <person name="Hauser L."/>
            <person name="Jeffries C.D."/>
            <person name="Brambilla E.M."/>
            <person name="Rohde M."/>
            <person name="Sikorski J."/>
            <person name="Pukall R."/>
            <person name="Goker M."/>
            <person name="Detter J.C."/>
            <person name="Woyke T."/>
            <person name="Bristow J."/>
            <person name="Eisen J.A."/>
            <person name="Markowitz V."/>
            <person name="Hugenholtz P."/>
            <person name="Kyrpides N.C."/>
            <person name="Klenk H.P."/>
            <person name="Lapidus A."/>
        </authorList>
    </citation>
    <scope>NUCLEOTIDE SEQUENCE [LARGE SCALE GENOMIC DNA]</scope>
    <source>
        <strain evidence="6">ATCC 35074 / DSM 20540 / JCM 6276 / NBRC 101906 / NCIMB 13154 / VKM Ac-1939 / CCM 2703 / MRP</strain>
    </source>
</reference>
<feature type="transmembrane region" description="Helical" evidence="2">
    <location>
        <begin position="36"/>
        <end position="54"/>
    </location>
</feature>